<keyword evidence="2" id="KW-1185">Reference proteome</keyword>
<sequence length="102" mass="11800">MEHLIRSVIELDERTDAMVRQEEKAIDDEKADLQKHFTEMEVDEREASKASAKDSYDAIYNEAMDVVEGIKENNRKKLESVDAVYKAHKAELVEEAFQLLDI</sequence>
<organism evidence="1 2">
    <name type="scientific">Aedoeadaptatus acetigenes</name>
    <dbReference type="NCBI Taxonomy" id="2981723"/>
    <lineage>
        <taxon>Bacteria</taxon>
        <taxon>Bacillati</taxon>
        <taxon>Bacillota</taxon>
        <taxon>Tissierellia</taxon>
        <taxon>Tissierellales</taxon>
        <taxon>Peptoniphilaceae</taxon>
        <taxon>Aedoeadaptatus</taxon>
    </lineage>
</organism>
<name>A0ABV1J8C4_9FIRM</name>
<evidence type="ECO:0000313" key="1">
    <source>
        <dbReference type="EMBL" id="MEQ3354450.1"/>
    </source>
</evidence>
<gene>
    <name evidence="1" type="ORF">AAA081_09125</name>
</gene>
<dbReference type="Proteomes" id="UP001481872">
    <property type="component" value="Unassembled WGS sequence"/>
</dbReference>
<dbReference type="RefSeq" id="WP_148473756.1">
    <property type="nucleotide sequence ID" value="NZ_JAOQJD010000010.1"/>
</dbReference>
<reference evidence="1 2" key="1">
    <citation type="submission" date="2024-04" db="EMBL/GenBank/DDBJ databases">
        <title>Human intestinal bacterial collection.</title>
        <authorList>
            <person name="Pauvert C."/>
            <person name="Hitch T.C.A."/>
            <person name="Clavel T."/>
        </authorList>
    </citation>
    <scope>NUCLEOTIDE SEQUENCE [LARGE SCALE GENOMIC DNA]</scope>
    <source>
        <strain evidence="1 2">CLA-SR-H026</strain>
    </source>
</reference>
<protein>
    <submittedName>
        <fullName evidence="1">Uncharacterized protein</fullName>
    </submittedName>
</protein>
<evidence type="ECO:0000313" key="2">
    <source>
        <dbReference type="Proteomes" id="UP001481872"/>
    </source>
</evidence>
<dbReference type="EMBL" id="JBBNPS010000060">
    <property type="protein sequence ID" value="MEQ3354450.1"/>
    <property type="molecule type" value="Genomic_DNA"/>
</dbReference>
<proteinExistence type="predicted"/>
<accession>A0ABV1J8C4</accession>
<comment type="caution">
    <text evidence="1">The sequence shown here is derived from an EMBL/GenBank/DDBJ whole genome shotgun (WGS) entry which is preliminary data.</text>
</comment>